<dbReference type="AlphaFoldDB" id="A0A2P8HE18"/>
<dbReference type="InterPro" id="IPR035272">
    <property type="entry name" value="DUF5351"/>
</dbReference>
<protein>
    <recommendedName>
        <fullName evidence="3">Molecular chaperone DnaJ</fullName>
    </recommendedName>
</protein>
<dbReference type="Proteomes" id="UP000242310">
    <property type="component" value="Unassembled WGS sequence"/>
</dbReference>
<evidence type="ECO:0000313" key="1">
    <source>
        <dbReference type="EMBL" id="PSL44466.1"/>
    </source>
</evidence>
<evidence type="ECO:0000313" key="2">
    <source>
        <dbReference type="Proteomes" id="UP000242310"/>
    </source>
</evidence>
<dbReference type="Pfam" id="PF17302">
    <property type="entry name" value="DUF5351"/>
    <property type="match status" value="1"/>
</dbReference>
<comment type="caution">
    <text evidence="1">The sequence shown here is derived from an EMBL/GenBank/DDBJ whole genome shotgun (WGS) entry which is preliminary data.</text>
</comment>
<sequence length="50" mass="5326">MRQRKVKSFNQSACSYCGGHGYLQLPLEGAETCPSCSGGGFAERSKAKKA</sequence>
<dbReference type="InterPro" id="IPR036410">
    <property type="entry name" value="HSP_DnaJ_Cys-rich_dom_sf"/>
</dbReference>
<keyword evidence="2" id="KW-1185">Reference proteome</keyword>
<evidence type="ECO:0008006" key="3">
    <source>
        <dbReference type="Google" id="ProtNLM"/>
    </source>
</evidence>
<dbReference type="EMBL" id="PYAV01000008">
    <property type="protein sequence ID" value="PSL44466.1"/>
    <property type="molecule type" value="Genomic_DNA"/>
</dbReference>
<organism evidence="1 2">
    <name type="scientific">Salsuginibacillus halophilus</name>
    <dbReference type="NCBI Taxonomy" id="517424"/>
    <lineage>
        <taxon>Bacteria</taxon>
        <taxon>Bacillati</taxon>
        <taxon>Bacillota</taxon>
        <taxon>Bacilli</taxon>
        <taxon>Bacillales</taxon>
        <taxon>Bacillaceae</taxon>
        <taxon>Salsuginibacillus</taxon>
    </lineage>
</organism>
<dbReference type="Gene3D" id="6.20.20.10">
    <property type="match status" value="1"/>
</dbReference>
<proteinExistence type="predicted"/>
<gene>
    <name evidence="1" type="ORF">B0H94_10877</name>
</gene>
<accession>A0A2P8HE18</accession>
<dbReference type="SUPFAM" id="SSF57938">
    <property type="entry name" value="DnaJ/Hsp40 cysteine-rich domain"/>
    <property type="match status" value="1"/>
</dbReference>
<reference evidence="1 2" key="1">
    <citation type="submission" date="2018-03" db="EMBL/GenBank/DDBJ databases">
        <title>Genomic Encyclopedia of Type Strains, Phase III (KMG-III): the genomes of soil and plant-associated and newly described type strains.</title>
        <authorList>
            <person name="Whitman W."/>
        </authorList>
    </citation>
    <scope>NUCLEOTIDE SEQUENCE [LARGE SCALE GENOMIC DNA]</scope>
    <source>
        <strain evidence="1 2">CGMCC 1.07653</strain>
    </source>
</reference>
<name>A0A2P8HE18_9BACI</name>
<dbReference type="RefSeq" id="WP_181315335.1">
    <property type="nucleotide sequence ID" value="NZ_PYAV01000008.1"/>
</dbReference>